<dbReference type="Pfam" id="PF06259">
    <property type="entry name" value="Abhydrolase_8"/>
    <property type="match status" value="1"/>
</dbReference>
<sequence>MTITIPPVPVSVPELEASSSCSAVGDSVLAAAKDARAVADSAGDGAQSLTWEGVAADAADHAMTVLTNEIGDAVSALWGVVQELDAYAETITDLETRHADLVTLRSSLVTDRDALIADAAAVGEDEVSLWLQLRASTLTLSISTFAQTVETWSTELTTAEDAVIAALQAGDTAAEARDFREARPPELQASIDALVDAGVLPEAMRYASAADLQAWLTDNPEAAAGLVDGTAPLTGSAAVLNQLVNGAMMTNPGADVSAIRMQGVHDFFADLDPESAALLATLYPSLVGSTDGAPFDARELANRVKVIDALADERELLEGMEDRHEHHQGDWDLFGRNNDDLEGPLADTRDRIALYESILNDDRTILFFEPATHDSDFNRTYDGGIAELHGEITADTQNVGTLVPGTGSHLGNYDGNASRSESFHNAAPDRLAMITWMGGDLPDSLLDAKGDEWSRDLGPKLAGFSDAVRLEIESSGSSASTTYAGHSYGGAVVGRAEAAGLDADRVLHIASAGMGNDIGGPSDYPDSQNDVHRYSMTAPGDPIENFQGLDAGSWGHGADPDTFPGTERLHTGNDAGPDGAPLQGSSAHSDVFNHESDSWNQMLEVFVGGEVETYRTPTYDGPVTYPSSRGPVYNWNRSVDGWNDDGSTIDVEG</sequence>
<comment type="caution">
    <text evidence="3">The sequence shown here is derived from an EMBL/GenBank/DDBJ whole genome shotgun (WGS) entry which is preliminary data.</text>
</comment>
<name>A0A2U1ZW67_9MICO</name>
<keyword evidence="4" id="KW-1185">Reference proteome</keyword>
<evidence type="ECO:0000313" key="3">
    <source>
        <dbReference type="EMBL" id="PWD51237.1"/>
    </source>
</evidence>
<proteinExistence type="predicted"/>
<dbReference type="InterPro" id="IPR010427">
    <property type="entry name" value="DUF1023"/>
</dbReference>
<dbReference type="OrthoDB" id="3259161at2"/>
<dbReference type="Proteomes" id="UP000245166">
    <property type="component" value="Unassembled WGS sequence"/>
</dbReference>
<evidence type="ECO:0000313" key="4">
    <source>
        <dbReference type="Proteomes" id="UP000245166"/>
    </source>
</evidence>
<dbReference type="AlphaFoldDB" id="A0A2U1ZW67"/>
<accession>A0A2U1ZW67</accession>
<organism evidence="3 4">
    <name type="scientific">Serinibacter arcticus</name>
    <dbReference type="NCBI Taxonomy" id="1655435"/>
    <lineage>
        <taxon>Bacteria</taxon>
        <taxon>Bacillati</taxon>
        <taxon>Actinomycetota</taxon>
        <taxon>Actinomycetes</taxon>
        <taxon>Micrococcales</taxon>
        <taxon>Beutenbergiaceae</taxon>
        <taxon>Serinibacter</taxon>
    </lineage>
</organism>
<reference evidence="3 4" key="1">
    <citation type="submission" date="2018-03" db="EMBL/GenBank/DDBJ databases">
        <title>Genome assembly of novel Miniimonas species PCH200.</title>
        <authorList>
            <person name="Thakur V."/>
            <person name="Kumar V."/>
            <person name="Singh D."/>
        </authorList>
    </citation>
    <scope>NUCLEOTIDE SEQUENCE [LARGE SCALE GENOMIC DNA]</scope>
    <source>
        <strain evidence="3 4">PCH200</strain>
    </source>
</reference>
<gene>
    <name evidence="3" type="ORF">C8046_11810</name>
</gene>
<evidence type="ECO:0000256" key="1">
    <source>
        <dbReference type="SAM" id="MobiDB-lite"/>
    </source>
</evidence>
<dbReference type="EMBL" id="PYHR01000002">
    <property type="protein sequence ID" value="PWD51237.1"/>
    <property type="molecule type" value="Genomic_DNA"/>
</dbReference>
<dbReference type="RefSeq" id="WP_109229618.1">
    <property type="nucleotide sequence ID" value="NZ_PYHR01000002.1"/>
</dbReference>
<evidence type="ECO:0000259" key="2">
    <source>
        <dbReference type="Pfam" id="PF06259"/>
    </source>
</evidence>
<protein>
    <recommendedName>
        <fullName evidence="2">DUF1023 domain-containing protein</fullName>
    </recommendedName>
</protein>
<feature type="region of interest" description="Disordered" evidence="1">
    <location>
        <begin position="514"/>
        <end position="590"/>
    </location>
</feature>
<feature type="domain" description="DUF1023" evidence="2">
    <location>
        <begin position="396"/>
        <end position="547"/>
    </location>
</feature>